<evidence type="ECO:0000259" key="3">
    <source>
        <dbReference type="Pfam" id="PF17899"/>
    </source>
</evidence>
<dbReference type="Gene3D" id="2.30.42.10">
    <property type="match status" value="1"/>
</dbReference>
<dbReference type="Pfam" id="PF17899">
    <property type="entry name" value="Peptidase_M61_N"/>
    <property type="match status" value="1"/>
</dbReference>
<evidence type="ECO:0000259" key="2">
    <source>
        <dbReference type="Pfam" id="PF05299"/>
    </source>
</evidence>
<feature type="domain" description="Peptidase M61 catalytic" evidence="2">
    <location>
        <begin position="320"/>
        <end position="427"/>
    </location>
</feature>
<accession>A0ABW5AX57</accession>
<feature type="chain" id="PRO_5047344759" evidence="1">
    <location>
        <begin position="23"/>
        <end position="632"/>
    </location>
</feature>
<keyword evidence="1" id="KW-0732">Signal</keyword>
<name>A0ABW5AX57_9FLAO</name>
<feature type="domain" description="Peptidase M61 N-terminal" evidence="3">
    <location>
        <begin position="41"/>
        <end position="222"/>
    </location>
</feature>
<dbReference type="InterPro" id="IPR036034">
    <property type="entry name" value="PDZ_sf"/>
</dbReference>
<dbReference type="RefSeq" id="WP_378320057.1">
    <property type="nucleotide sequence ID" value="NZ_JBHUHY010000007.1"/>
</dbReference>
<dbReference type="EMBL" id="JBHUHY010000007">
    <property type="protein sequence ID" value="MFD2187060.1"/>
    <property type="molecule type" value="Genomic_DNA"/>
</dbReference>
<organism evidence="4 5">
    <name type="scientific">Aquimarina celericrescens</name>
    <dbReference type="NCBI Taxonomy" id="1964542"/>
    <lineage>
        <taxon>Bacteria</taxon>
        <taxon>Pseudomonadati</taxon>
        <taxon>Bacteroidota</taxon>
        <taxon>Flavobacteriia</taxon>
        <taxon>Flavobacteriales</taxon>
        <taxon>Flavobacteriaceae</taxon>
        <taxon>Aquimarina</taxon>
    </lineage>
</organism>
<evidence type="ECO:0000256" key="1">
    <source>
        <dbReference type="SAM" id="SignalP"/>
    </source>
</evidence>
<feature type="signal peptide" evidence="1">
    <location>
        <begin position="1"/>
        <end position="22"/>
    </location>
</feature>
<dbReference type="SUPFAM" id="SSF50156">
    <property type="entry name" value="PDZ domain-like"/>
    <property type="match status" value="1"/>
</dbReference>
<sequence>MLKILKTITNFAFAISLFNVMAGCKTSQFAVADNISSIIASIDLVNVVDDKVKVDIQVNTFDTDTISYYIPKIVPGTYQNNNYGKFIEDFKAFDKDGNQLYTQKHGDNRWKINNAKELHKISYLVNDTFDVEDTHEIFSPTGTNISKNKNFVLNLYGFVGYFDKLKEIKYKLFIKHPKTLEAASSNEEIIPEKPVNNPNYDVDYFAYQRYADIVDSPIMYSNSNHVTFTVNDLEVLFSVYSPNNVHTAERLKPQMERMIRAQSNFIGDNIETTKKYSILLYLSTTKPNDAKGFGALEHSSSTVAVLPESLSVQKLNDALTDVVSHEFFHIITPINIHSEEIHDFDYNSPKMSQHLWLYEGSPEYFSLLFQITQGLITKEEFLERILEKIVASKNFDNSMSFATMSKNILISPYRQNYRNVYEKGALISMCIDIIMREKSDGIYGALDLIKNLSLRFGRDTPFKDKNLINIIEEVSYPEVSTFLEKHVIDNQPIDYSYFLNKVGVTFGTKDVTSSYFIHEQQPFVKGSETSNEVVFATDIPFNSFLKKIGIQRGDVLLSINKKAYNIKNIYDLFGDSNEWKVGDEITFHIKREGKEITLNSKVIQPTVQKIILEQNPESQERPTKLFKKWIND</sequence>
<evidence type="ECO:0000313" key="4">
    <source>
        <dbReference type="EMBL" id="MFD2187060.1"/>
    </source>
</evidence>
<gene>
    <name evidence="4" type="ORF">ACFSJT_09695</name>
</gene>
<dbReference type="Proteomes" id="UP001597344">
    <property type="component" value="Unassembled WGS sequence"/>
</dbReference>
<dbReference type="InterPro" id="IPR027268">
    <property type="entry name" value="Peptidase_M4/M1_CTD_sf"/>
</dbReference>
<dbReference type="Gene3D" id="1.10.390.10">
    <property type="entry name" value="Neutral Protease Domain 2"/>
    <property type="match status" value="1"/>
</dbReference>
<proteinExistence type="predicted"/>
<comment type="caution">
    <text evidence="4">The sequence shown here is derived from an EMBL/GenBank/DDBJ whole genome shotgun (WGS) entry which is preliminary data.</text>
</comment>
<evidence type="ECO:0000313" key="5">
    <source>
        <dbReference type="Proteomes" id="UP001597344"/>
    </source>
</evidence>
<dbReference type="Pfam" id="PF05299">
    <property type="entry name" value="Peptidase_M61"/>
    <property type="match status" value="1"/>
</dbReference>
<reference evidence="5" key="1">
    <citation type="journal article" date="2019" name="Int. J. Syst. Evol. Microbiol.">
        <title>The Global Catalogue of Microorganisms (GCM) 10K type strain sequencing project: providing services to taxonomists for standard genome sequencing and annotation.</title>
        <authorList>
            <consortium name="The Broad Institute Genomics Platform"/>
            <consortium name="The Broad Institute Genome Sequencing Center for Infectious Disease"/>
            <person name="Wu L."/>
            <person name="Ma J."/>
        </authorList>
    </citation>
    <scope>NUCLEOTIDE SEQUENCE [LARGE SCALE GENOMIC DNA]</scope>
    <source>
        <strain evidence="5">DT92</strain>
    </source>
</reference>
<dbReference type="InterPro" id="IPR040756">
    <property type="entry name" value="Peptidase_M61_N"/>
</dbReference>
<dbReference type="Gene3D" id="2.60.40.3650">
    <property type="match status" value="1"/>
</dbReference>
<keyword evidence="5" id="KW-1185">Reference proteome</keyword>
<dbReference type="InterPro" id="IPR007963">
    <property type="entry name" value="Peptidase_M61_catalytic"/>
</dbReference>
<protein>
    <submittedName>
        <fullName evidence="4">Peptidase M61</fullName>
    </submittedName>
</protein>
<dbReference type="PROSITE" id="PS51257">
    <property type="entry name" value="PROKAR_LIPOPROTEIN"/>
    <property type="match status" value="1"/>
</dbReference>